<dbReference type="InterPro" id="IPR020904">
    <property type="entry name" value="Sc_DH/Rdtase_CS"/>
</dbReference>
<dbReference type="FunFam" id="3.40.50.720:FF:000084">
    <property type="entry name" value="Short-chain dehydrogenase reductase"/>
    <property type="match status" value="1"/>
</dbReference>
<reference evidence="3" key="1">
    <citation type="submission" date="2020-05" db="EMBL/GenBank/DDBJ databases">
        <authorList>
            <person name="Chiriac C."/>
            <person name="Salcher M."/>
            <person name="Ghai R."/>
            <person name="Kavagutti S V."/>
        </authorList>
    </citation>
    <scope>NUCLEOTIDE SEQUENCE</scope>
</reference>
<gene>
    <name evidence="3" type="ORF">UFOPK3957_00523</name>
</gene>
<dbReference type="Gene3D" id="3.40.50.720">
    <property type="entry name" value="NAD(P)-binding Rossmann-like Domain"/>
    <property type="match status" value="1"/>
</dbReference>
<organism evidence="3">
    <name type="scientific">freshwater metagenome</name>
    <dbReference type="NCBI Taxonomy" id="449393"/>
    <lineage>
        <taxon>unclassified sequences</taxon>
        <taxon>metagenomes</taxon>
        <taxon>ecological metagenomes</taxon>
    </lineage>
</organism>
<dbReference type="Pfam" id="PF13561">
    <property type="entry name" value="adh_short_C2"/>
    <property type="match status" value="1"/>
</dbReference>
<evidence type="ECO:0000256" key="1">
    <source>
        <dbReference type="ARBA" id="ARBA00006484"/>
    </source>
</evidence>
<comment type="similarity">
    <text evidence="1">Belongs to the short-chain dehydrogenases/reductases (SDR) family.</text>
</comment>
<evidence type="ECO:0000256" key="2">
    <source>
        <dbReference type="ARBA" id="ARBA00023002"/>
    </source>
</evidence>
<protein>
    <submittedName>
        <fullName evidence="3">Unannotated protein</fullName>
    </submittedName>
</protein>
<dbReference type="InterPro" id="IPR002347">
    <property type="entry name" value="SDR_fam"/>
</dbReference>
<name>A0A6J7MS84_9ZZZZ</name>
<sequence>MLASGRRILVTGGCGAIGIVASRALADAGAVVVVNDILPADEAHARLDDERIHYVQADGSDEAGAATLLTAALAAADSFTDVILLAGIVRTGGLLEQTAEDFEQVLRVNVVAAALTAQAAVRQWKETGAPGNLVFVSSWVQDVPWPGIAPYSASKAALRSMARSFAREFAVDGIRANVLAPGIVGVGMARKQWIEERDYRLRARRAVPLGQLQDPQSVADALLFLCSPMSAYMTGSTLVVDGGASLYPLDPDELADDDRS</sequence>
<dbReference type="AlphaFoldDB" id="A0A6J7MS84"/>
<dbReference type="PRINTS" id="PR00081">
    <property type="entry name" value="GDHRDH"/>
</dbReference>
<accession>A0A6J7MS84</accession>
<dbReference type="PROSITE" id="PS00061">
    <property type="entry name" value="ADH_SHORT"/>
    <property type="match status" value="1"/>
</dbReference>
<dbReference type="GO" id="GO:0016491">
    <property type="term" value="F:oxidoreductase activity"/>
    <property type="evidence" value="ECO:0007669"/>
    <property type="project" value="UniProtKB-KW"/>
</dbReference>
<dbReference type="SUPFAM" id="SSF51735">
    <property type="entry name" value="NAD(P)-binding Rossmann-fold domains"/>
    <property type="match status" value="1"/>
</dbReference>
<dbReference type="PANTHER" id="PTHR43669:SF3">
    <property type="entry name" value="ALCOHOL DEHYDROGENASE, PUTATIVE (AFU_ORTHOLOGUE AFUA_3G03445)-RELATED"/>
    <property type="match status" value="1"/>
</dbReference>
<dbReference type="PANTHER" id="PTHR43669">
    <property type="entry name" value="5-KETO-D-GLUCONATE 5-REDUCTASE"/>
    <property type="match status" value="1"/>
</dbReference>
<dbReference type="CDD" id="cd05233">
    <property type="entry name" value="SDR_c"/>
    <property type="match status" value="1"/>
</dbReference>
<proteinExistence type="inferred from homology"/>
<keyword evidence="2" id="KW-0560">Oxidoreductase</keyword>
<dbReference type="EMBL" id="CAFBOM010000065">
    <property type="protein sequence ID" value="CAB4982032.1"/>
    <property type="molecule type" value="Genomic_DNA"/>
</dbReference>
<dbReference type="InterPro" id="IPR036291">
    <property type="entry name" value="NAD(P)-bd_dom_sf"/>
</dbReference>
<evidence type="ECO:0000313" key="3">
    <source>
        <dbReference type="EMBL" id="CAB4982032.1"/>
    </source>
</evidence>